<evidence type="ECO:0000313" key="3">
    <source>
        <dbReference type="Proteomes" id="UP000294927"/>
    </source>
</evidence>
<gene>
    <name evidence="2" type="ORF">CLV71_105287</name>
</gene>
<dbReference type="GO" id="GO:0003700">
    <property type="term" value="F:DNA-binding transcription factor activity"/>
    <property type="evidence" value="ECO:0007669"/>
    <property type="project" value="TreeGrafter"/>
</dbReference>
<sequence>MVCVVTVTEPVAPGVEANGERPQRSLNTAAARNLATTKKSVPQMQGVSSRWLLKMLPWVEVSGGTYRVNRRLTYSVGDGRVTFTGTGSGIRVIPAELGELPLLRGYVDDEVLDALAAGFEQREFSAGDTIVEFGHQSNEAFLIAHGKVQKIGPGPYGDESVLDTLANGDHFGDETLIDPQSMWEYSVKATTACTVLMLPQPAFDAVLDRSETLQAQVEAFRAGLGAEQNPHGEAAIQLASGHVGETELPGTFVDYELEPREYELSVAQTVLRVHTRVSDLYNEPMDQVEQQLRLTIEALRERQEHEMINNPDFGLLHSAELSQRLHTRSGPPTPDDLDDMLATVWKNPGFFLAHPRTIAAFGRECSRRGVYPDTIDVNGNRVPAWRGIPIFPCGKIGVTEQRTSSIMLMRTGEESQGVIGLHQTGIPDEYQPGLSVRFMNINEQAITSYLVSAYYSCAVLVPDALAILENVELGRDG</sequence>
<organism evidence="2 3">
    <name type="scientific">Actinophytocola oryzae</name>
    <dbReference type="NCBI Taxonomy" id="502181"/>
    <lineage>
        <taxon>Bacteria</taxon>
        <taxon>Bacillati</taxon>
        <taxon>Actinomycetota</taxon>
        <taxon>Actinomycetes</taxon>
        <taxon>Pseudonocardiales</taxon>
        <taxon>Pseudonocardiaceae</taxon>
    </lineage>
</organism>
<dbReference type="CDD" id="cd00038">
    <property type="entry name" value="CAP_ED"/>
    <property type="match status" value="1"/>
</dbReference>
<dbReference type="InterPro" id="IPR014710">
    <property type="entry name" value="RmlC-like_jellyroll"/>
</dbReference>
<comment type="caution">
    <text evidence="2">The sequence shown here is derived from an EMBL/GenBank/DDBJ whole genome shotgun (WGS) entry which is preliminary data.</text>
</comment>
<dbReference type="AlphaFoldDB" id="A0A4R7VQW9"/>
<dbReference type="InterPro" id="IPR050397">
    <property type="entry name" value="Env_Response_Regulators"/>
</dbReference>
<dbReference type="PANTHER" id="PTHR24567">
    <property type="entry name" value="CRP FAMILY TRANSCRIPTIONAL REGULATORY PROTEIN"/>
    <property type="match status" value="1"/>
</dbReference>
<dbReference type="SUPFAM" id="SSF51206">
    <property type="entry name" value="cAMP-binding domain-like"/>
    <property type="match status" value="1"/>
</dbReference>
<proteinExistence type="predicted"/>
<dbReference type="InterPro" id="IPR045641">
    <property type="entry name" value="SrpI-like"/>
</dbReference>
<dbReference type="Pfam" id="PF19307">
    <property type="entry name" value="SrpI-like"/>
    <property type="match status" value="1"/>
</dbReference>
<dbReference type="Pfam" id="PF00027">
    <property type="entry name" value="cNMP_binding"/>
    <property type="match status" value="1"/>
</dbReference>
<dbReference type="InterPro" id="IPR018490">
    <property type="entry name" value="cNMP-bd_dom_sf"/>
</dbReference>
<accession>A0A4R7VQW9</accession>
<feature type="domain" description="Cyclic nucleotide-binding" evidence="1">
    <location>
        <begin position="103"/>
        <end position="207"/>
    </location>
</feature>
<keyword evidence="3" id="KW-1185">Reference proteome</keyword>
<reference evidence="2 3" key="1">
    <citation type="submission" date="2019-03" db="EMBL/GenBank/DDBJ databases">
        <title>Genomic Encyclopedia of Archaeal and Bacterial Type Strains, Phase II (KMG-II): from individual species to whole genera.</title>
        <authorList>
            <person name="Goeker M."/>
        </authorList>
    </citation>
    <scope>NUCLEOTIDE SEQUENCE [LARGE SCALE GENOMIC DNA]</scope>
    <source>
        <strain evidence="2 3">DSM 45499</strain>
    </source>
</reference>
<dbReference type="Gene3D" id="2.60.120.10">
    <property type="entry name" value="Jelly Rolls"/>
    <property type="match status" value="1"/>
</dbReference>
<dbReference type="EMBL" id="SOCP01000005">
    <property type="protein sequence ID" value="TDV52156.1"/>
    <property type="molecule type" value="Genomic_DNA"/>
</dbReference>
<dbReference type="NCBIfam" id="NF041163">
    <property type="entry name" value="encap_f2b"/>
    <property type="match status" value="1"/>
</dbReference>
<dbReference type="Proteomes" id="UP000294927">
    <property type="component" value="Unassembled WGS sequence"/>
</dbReference>
<protein>
    <submittedName>
        <fullName evidence="2">Cyclic nucleotide-binding domain-containing protein</fullName>
    </submittedName>
</protein>
<name>A0A4R7VQW9_9PSEU</name>
<dbReference type="SMART" id="SM00100">
    <property type="entry name" value="cNMP"/>
    <property type="match status" value="1"/>
</dbReference>
<dbReference type="GO" id="GO:0005829">
    <property type="term" value="C:cytosol"/>
    <property type="evidence" value="ECO:0007669"/>
    <property type="project" value="TreeGrafter"/>
</dbReference>
<evidence type="ECO:0000259" key="1">
    <source>
        <dbReference type="PROSITE" id="PS50042"/>
    </source>
</evidence>
<evidence type="ECO:0000313" key="2">
    <source>
        <dbReference type="EMBL" id="TDV52156.1"/>
    </source>
</evidence>
<dbReference type="InterPro" id="IPR000595">
    <property type="entry name" value="cNMP-bd_dom"/>
</dbReference>
<dbReference type="PANTHER" id="PTHR24567:SF74">
    <property type="entry name" value="HTH-TYPE TRANSCRIPTIONAL REGULATOR ARCR"/>
    <property type="match status" value="1"/>
</dbReference>
<dbReference type="PROSITE" id="PS50042">
    <property type="entry name" value="CNMP_BINDING_3"/>
    <property type="match status" value="1"/>
</dbReference>
<dbReference type="InterPro" id="IPR049817">
    <property type="entry name" value="Encap_f2b"/>
</dbReference>